<keyword evidence="7" id="KW-1185">Reference proteome</keyword>
<dbReference type="KEGG" id="crb:17878983"/>
<dbReference type="InterPro" id="IPR058678">
    <property type="entry name" value="ARM_PUB"/>
</dbReference>
<dbReference type="EMBL" id="KB870811">
    <property type="protein sequence ID" value="EOA15523.1"/>
    <property type="molecule type" value="Genomic_DNA"/>
</dbReference>
<evidence type="ECO:0000256" key="1">
    <source>
        <dbReference type="ARBA" id="ARBA00022737"/>
    </source>
</evidence>
<dbReference type="FunFam" id="1.25.10.10:FF:001257">
    <property type="entry name" value="ARM repeat superfamily protein"/>
    <property type="match status" value="1"/>
</dbReference>
<evidence type="ECO:0000313" key="7">
    <source>
        <dbReference type="Proteomes" id="UP000029121"/>
    </source>
</evidence>
<keyword evidence="2" id="KW-0833">Ubl conjugation pathway</keyword>
<feature type="non-terminal residue" evidence="6">
    <location>
        <position position="1"/>
    </location>
</feature>
<protein>
    <recommendedName>
        <fullName evidence="5">U-box domain-containing protein</fullName>
    </recommendedName>
</protein>
<feature type="repeat" description="ARM" evidence="3">
    <location>
        <begin position="111"/>
        <end position="153"/>
    </location>
</feature>
<evidence type="ECO:0000259" key="5">
    <source>
        <dbReference type="Pfam" id="PF25598"/>
    </source>
</evidence>
<reference evidence="7" key="1">
    <citation type="journal article" date="2013" name="Nat. Genet.">
        <title>The Capsella rubella genome and the genomic consequences of rapid mating system evolution.</title>
        <authorList>
            <person name="Slotte T."/>
            <person name="Hazzouri K.M."/>
            <person name="Agren J.A."/>
            <person name="Koenig D."/>
            <person name="Maumus F."/>
            <person name="Guo Y.L."/>
            <person name="Steige K."/>
            <person name="Platts A.E."/>
            <person name="Escobar J.S."/>
            <person name="Newman L.K."/>
            <person name="Wang W."/>
            <person name="Mandakova T."/>
            <person name="Vello E."/>
            <person name="Smith L.M."/>
            <person name="Henz S.R."/>
            <person name="Steffen J."/>
            <person name="Takuno S."/>
            <person name="Brandvain Y."/>
            <person name="Coop G."/>
            <person name="Andolfatto P."/>
            <person name="Hu T.T."/>
            <person name="Blanchette M."/>
            <person name="Clark R.M."/>
            <person name="Quesneville H."/>
            <person name="Nordborg M."/>
            <person name="Gaut B.S."/>
            <person name="Lysak M.A."/>
            <person name="Jenkins J."/>
            <person name="Grimwood J."/>
            <person name="Chapman J."/>
            <person name="Prochnik S."/>
            <person name="Shu S."/>
            <person name="Rokhsar D."/>
            <person name="Schmutz J."/>
            <person name="Weigel D."/>
            <person name="Wright S.I."/>
        </authorList>
    </citation>
    <scope>NUCLEOTIDE SEQUENCE [LARGE SCALE GENOMIC DNA]</scope>
    <source>
        <strain evidence="7">cv. Monte Gargano</strain>
    </source>
</reference>
<organism evidence="6 7">
    <name type="scientific">Capsella rubella</name>
    <dbReference type="NCBI Taxonomy" id="81985"/>
    <lineage>
        <taxon>Eukaryota</taxon>
        <taxon>Viridiplantae</taxon>
        <taxon>Streptophyta</taxon>
        <taxon>Embryophyta</taxon>
        <taxon>Tracheophyta</taxon>
        <taxon>Spermatophyta</taxon>
        <taxon>Magnoliopsida</taxon>
        <taxon>eudicotyledons</taxon>
        <taxon>Gunneridae</taxon>
        <taxon>Pentapetalae</taxon>
        <taxon>rosids</taxon>
        <taxon>malvids</taxon>
        <taxon>Brassicales</taxon>
        <taxon>Brassicaceae</taxon>
        <taxon>Camelineae</taxon>
        <taxon>Capsella</taxon>
    </lineage>
</organism>
<proteinExistence type="predicted"/>
<dbReference type="InterPro" id="IPR016024">
    <property type="entry name" value="ARM-type_fold"/>
</dbReference>
<dbReference type="FunFam" id="1.25.10.10:FF:001862">
    <property type="entry name" value="ARM repeat superfamily protein"/>
    <property type="match status" value="1"/>
</dbReference>
<dbReference type="Gene3D" id="1.25.10.10">
    <property type="entry name" value="Leucine-rich Repeat Variant"/>
    <property type="match status" value="2"/>
</dbReference>
<dbReference type="SMART" id="SM00185">
    <property type="entry name" value="ARM"/>
    <property type="match status" value="5"/>
</dbReference>
<dbReference type="PANTHER" id="PTHR23315">
    <property type="entry name" value="U BOX DOMAIN-CONTAINING"/>
    <property type="match status" value="1"/>
</dbReference>
<keyword evidence="1" id="KW-0677">Repeat</keyword>
<evidence type="ECO:0000313" key="6">
    <source>
        <dbReference type="EMBL" id="EOA15523.1"/>
    </source>
</evidence>
<dbReference type="OrthoDB" id="7537227at2759"/>
<dbReference type="PROSITE" id="PS50176">
    <property type="entry name" value="ARM_REPEAT"/>
    <property type="match status" value="2"/>
</dbReference>
<dbReference type="InterPro" id="IPR000225">
    <property type="entry name" value="Armadillo"/>
</dbReference>
<sequence length="422" mass="45680">RNPNLRNHLLGGLKKREIIMVVEENQNQIMDSIAGDSAMTATVSEDEAEEETTTSTTNTWKNTKESLILHLSKKLLHGDLDFRIEAAREIRKMLRKSPVKSSARSKLADAGVIPPLVPMLISSNIDARHASLLALLNLAVRNERNKIEIVKAGALPPLIQILKLHNASLRELATAAILTLSAAPANKATIITSGVPPLLVQMLSSGTVQGKVDAVTALHNLSACKEYSASILDAKAVSPLIHLLKECKKHSKFAEKATALVEMILSNSEDGRHAITSCESGILTLVETVEDGSPLSIEHAVGALLSLCRSNRDKYRKLILKEGAIPGLLSSTVEGTSKSRDRARVLLDLLRETPREKEMAPLILEKIVYGIAVQVDGAEKAASTAKKLLQDMVHRSMELSMKSIQHKAKPATTPSISSKSNS</sequence>
<dbReference type="Pfam" id="PF25598">
    <property type="entry name" value="ARM_PUB"/>
    <property type="match status" value="1"/>
</dbReference>
<feature type="domain" description="U-box" evidence="5">
    <location>
        <begin position="214"/>
        <end position="355"/>
    </location>
</feature>
<evidence type="ECO:0000256" key="4">
    <source>
        <dbReference type="SAM" id="MobiDB-lite"/>
    </source>
</evidence>
<name>R0GWP1_9BRAS</name>
<gene>
    <name evidence="6" type="ORF">CARUB_v10004898mg</name>
</gene>
<feature type="region of interest" description="Disordered" evidence="4">
    <location>
        <begin position="403"/>
        <end position="422"/>
    </location>
</feature>
<dbReference type="Proteomes" id="UP000029121">
    <property type="component" value="Unassembled WGS sequence"/>
</dbReference>
<accession>R0GWP1</accession>
<dbReference type="AlphaFoldDB" id="R0GWP1"/>
<evidence type="ECO:0000256" key="2">
    <source>
        <dbReference type="ARBA" id="ARBA00022786"/>
    </source>
</evidence>
<feature type="repeat" description="ARM" evidence="3">
    <location>
        <begin position="153"/>
        <end position="195"/>
    </location>
</feature>
<dbReference type="PANTHER" id="PTHR23315:SF256">
    <property type="entry name" value="ARM REPEAT SUPERFAMILY PROTEIN"/>
    <property type="match status" value="1"/>
</dbReference>
<feature type="compositionally biased region" description="Polar residues" evidence="4">
    <location>
        <begin position="412"/>
        <end position="422"/>
    </location>
</feature>
<dbReference type="InterPro" id="IPR011989">
    <property type="entry name" value="ARM-like"/>
</dbReference>
<dbReference type="Pfam" id="PF00514">
    <property type="entry name" value="Arm"/>
    <property type="match status" value="1"/>
</dbReference>
<dbReference type="eggNOG" id="KOG0167">
    <property type="taxonomic scope" value="Eukaryota"/>
</dbReference>
<dbReference type="SUPFAM" id="SSF48371">
    <property type="entry name" value="ARM repeat"/>
    <property type="match status" value="1"/>
</dbReference>
<evidence type="ECO:0000256" key="3">
    <source>
        <dbReference type="PROSITE-ProRule" id="PRU00259"/>
    </source>
</evidence>